<reference evidence="1 2" key="1">
    <citation type="submission" date="2017-01" db="EMBL/GenBank/DDBJ databases">
        <title>First insights into the biology of 'candidatus Vampirococcus archaeovorus'.</title>
        <authorList>
            <person name="Kizina J."/>
            <person name="Jordan S."/>
            <person name="Stueber K."/>
            <person name="Reinhardt R."/>
            <person name="Harder J."/>
        </authorList>
    </citation>
    <scope>NUCLEOTIDE SEQUENCE [LARGE SCALE GENOMIC DNA]</scope>
    <source>
        <strain evidence="1 2">LiM</strain>
    </source>
</reference>
<gene>
    <name evidence="1" type="ORF">BU251_08985</name>
</gene>
<proteinExistence type="predicted"/>
<evidence type="ECO:0000313" key="1">
    <source>
        <dbReference type="EMBL" id="QAT17849.1"/>
    </source>
</evidence>
<dbReference type="Proteomes" id="UP000287243">
    <property type="component" value="Chromosome"/>
</dbReference>
<sequence>METIDNPDKFLSKEEQLLRWCRQRGIFSKAEVIAYGTKKYYLRAERTIRDFVLQGIVRKVGKDECIRRNLKGNMAWYEVVSS</sequence>
<accession>A0A410P6P0</accession>
<dbReference type="KEGG" id="vai:BU251_08985"/>
<dbReference type="RefSeq" id="WP_128700814.1">
    <property type="nucleotide sequence ID" value="NZ_CP019384.1"/>
</dbReference>
<evidence type="ECO:0000313" key="2">
    <source>
        <dbReference type="Proteomes" id="UP000287243"/>
    </source>
</evidence>
<protein>
    <submittedName>
        <fullName evidence="1">Uncharacterized protein</fullName>
    </submittedName>
</protein>
<organism evidence="1 2">
    <name type="scientific">Velamenicoccus archaeovorus</name>
    <dbReference type="NCBI Taxonomy" id="1930593"/>
    <lineage>
        <taxon>Bacteria</taxon>
        <taxon>Pseudomonadati</taxon>
        <taxon>Candidatus Omnitrophota</taxon>
        <taxon>Candidatus Velamenicoccus</taxon>
    </lineage>
</organism>
<dbReference type="AlphaFoldDB" id="A0A410P6P0"/>
<dbReference type="EMBL" id="CP019384">
    <property type="protein sequence ID" value="QAT17849.1"/>
    <property type="molecule type" value="Genomic_DNA"/>
</dbReference>
<keyword evidence="2" id="KW-1185">Reference proteome</keyword>
<name>A0A410P6P0_VELA1</name>